<dbReference type="PROSITE" id="PS51257">
    <property type="entry name" value="PROKAR_LIPOPROTEIN"/>
    <property type="match status" value="1"/>
</dbReference>
<dbReference type="Gene3D" id="2.60.40.2340">
    <property type="match status" value="1"/>
</dbReference>
<keyword evidence="2" id="KW-1185">Reference proteome</keyword>
<sequence>MKAPSYLFIALLFFISCKKDPSKIDGEKNNKSSEKKITSFKLTNFKPESVGNINESEKKIVLRVIATSVNINSLTSVISISDKATISSENTKDGTNSSSHSLPYSTSYVVTAEDGSTATYNVVIDSYVQPGTPVYN</sequence>
<dbReference type="OrthoDB" id="677497at2"/>
<gene>
    <name evidence="1" type="ORF">EZJ43_12780</name>
</gene>
<reference evidence="1 2" key="1">
    <citation type="submission" date="2019-02" db="EMBL/GenBank/DDBJ databases">
        <title>Pedobacter sp. nov., a novel speices isolated from soil of pinguins habitat in Antarcitica.</title>
        <authorList>
            <person name="He R.-H."/>
        </authorList>
    </citation>
    <scope>NUCLEOTIDE SEQUENCE [LARGE SCALE GENOMIC DNA]</scope>
    <source>
        <strain evidence="1 2">E01020</strain>
    </source>
</reference>
<dbReference type="RefSeq" id="WP_133263111.1">
    <property type="nucleotide sequence ID" value="NZ_SJCY01000009.1"/>
</dbReference>
<evidence type="ECO:0000313" key="1">
    <source>
        <dbReference type="EMBL" id="TDG35495.1"/>
    </source>
</evidence>
<evidence type="ECO:0000313" key="2">
    <source>
        <dbReference type="Proteomes" id="UP000295668"/>
    </source>
</evidence>
<dbReference type="AlphaFoldDB" id="A0A4R5MJW4"/>
<protein>
    <recommendedName>
        <fullName evidence="3">DUF5018 domain-containing protein</fullName>
    </recommendedName>
</protein>
<organism evidence="1 2">
    <name type="scientific">Pedobacter changchengzhani</name>
    <dbReference type="NCBI Taxonomy" id="2529274"/>
    <lineage>
        <taxon>Bacteria</taxon>
        <taxon>Pseudomonadati</taxon>
        <taxon>Bacteroidota</taxon>
        <taxon>Sphingobacteriia</taxon>
        <taxon>Sphingobacteriales</taxon>
        <taxon>Sphingobacteriaceae</taxon>
        <taxon>Pedobacter</taxon>
    </lineage>
</organism>
<comment type="caution">
    <text evidence="1">The sequence shown here is derived from an EMBL/GenBank/DDBJ whole genome shotgun (WGS) entry which is preliminary data.</text>
</comment>
<evidence type="ECO:0008006" key="3">
    <source>
        <dbReference type="Google" id="ProtNLM"/>
    </source>
</evidence>
<dbReference type="EMBL" id="SJCY01000009">
    <property type="protein sequence ID" value="TDG35495.1"/>
    <property type="molecule type" value="Genomic_DNA"/>
</dbReference>
<dbReference type="Proteomes" id="UP000295668">
    <property type="component" value="Unassembled WGS sequence"/>
</dbReference>
<accession>A0A4R5MJW4</accession>
<name>A0A4R5MJW4_9SPHI</name>
<proteinExistence type="predicted"/>